<keyword evidence="2" id="KW-1185">Reference proteome</keyword>
<name>A0AAD6YKE3_9AGAR</name>
<comment type="caution">
    <text evidence="1">The sequence shown here is derived from an EMBL/GenBank/DDBJ whole genome shotgun (WGS) entry which is preliminary data.</text>
</comment>
<proteinExistence type="predicted"/>
<reference evidence="1" key="1">
    <citation type="submission" date="2023-03" db="EMBL/GenBank/DDBJ databases">
        <title>Massive genome expansion in bonnet fungi (Mycena s.s.) driven by repeated elements and novel gene families across ecological guilds.</title>
        <authorList>
            <consortium name="Lawrence Berkeley National Laboratory"/>
            <person name="Harder C.B."/>
            <person name="Miyauchi S."/>
            <person name="Viragh M."/>
            <person name="Kuo A."/>
            <person name="Thoen E."/>
            <person name="Andreopoulos B."/>
            <person name="Lu D."/>
            <person name="Skrede I."/>
            <person name="Drula E."/>
            <person name="Henrissat B."/>
            <person name="Morin E."/>
            <person name="Kohler A."/>
            <person name="Barry K."/>
            <person name="LaButti K."/>
            <person name="Morin E."/>
            <person name="Salamov A."/>
            <person name="Lipzen A."/>
            <person name="Mereny Z."/>
            <person name="Hegedus B."/>
            <person name="Baldrian P."/>
            <person name="Stursova M."/>
            <person name="Weitz H."/>
            <person name="Taylor A."/>
            <person name="Grigoriev I.V."/>
            <person name="Nagy L.G."/>
            <person name="Martin F."/>
            <person name="Kauserud H."/>
        </authorList>
    </citation>
    <scope>NUCLEOTIDE SEQUENCE</scope>
    <source>
        <strain evidence="1">9144</strain>
    </source>
</reference>
<dbReference type="EMBL" id="JARJCW010000011">
    <property type="protein sequence ID" value="KAJ7219447.1"/>
    <property type="molecule type" value="Genomic_DNA"/>
</dbReference>
<dbReference type="SUPFAM" id="SSF54160">
    <property type="entry name" value="Chromo domain-like"/>
    <property type="match status" value="1"/>
</dbReference>
<organism evidence="1 2">
    <name type="scientific">Mycena pura</name>
    <dbReference type="NCBI Taxonomy" id="153505"/>
    <lineage>
        <taxon>Eukaryota</taxon>
        <taxon>Fungi</taxon>
        <taxon>Dikarya</taxon>
        <taxon>Basidiomycota</taxon>
        <taxon>Agaricomycotina</taxon>
        <taxon>Agaricomycetes</taxon>
        <taxon>Agaricomycetidae</taxon>
        <taxon>Agaricales</taxon>
        <taxon>Marasmiineae</taxon>
        <taxon>Mycenaceae</taxon>
        <taxon>Mycena</taxon>
    </lineage>
</organism>
<accession>A0AAD6YKE3</accession>
<gene>
    <name evidence="1" type="ORF">GGX14DRAFT_317401</name>
</gene>
<protein>
    <recommendedName>
        <fullName evidence="3">Chromo domain-containing protein</fullName>
    </recommendedName>
</protein>
<evidence type="ECO:0000313" key="2">
    <source>
        <dbReference type="Proteomes" id="UP001219525"/>
    </source>
</evidence>
<dbReference type="Proteomes" id="UP001219525">
    <property type="component" value="Unassembled WGS sequence"/>
</dbReference>
<dbReference type="AlphaFoldDB" id="A0AAD6YKE3"/>
<sequence length="122" mass="14147">TIIAKHAECSTYTLDLPNQPEIFNVFHSSELEPYVENDAELFPSRALAEPAPPGVYDFGEPDEDEWLVDSIIAHRWSGERVDFQVRWNLGDMTWEPFNSVKLLRALDDYFALHGVKRWQQLP</sequence>
<feature type="non-terminal residue" evidence="1">
    <location>
        <position position="1"/>
    </location>
</feature>
<evidence type="ECO:0000313" key="1">
    <source>
        <dbReference type="EMBL" id="KAJ7219447.1"/>
    </source>
</evidence>
<dbReference type="InterPro" id="IPR016197">
    <property type="entry name" value="Chromo-like_dom_sf"/>
</dbReference>
<dbReference type="CDD" id="cd00024">
    <property type="entry name" value="CD_CSD"/>
    <property type="match status" value="1"/>
</dbReference>
<evidence type="ECO:0008006" key="3">
    <source>
        <dbReference type="Google" id="ProtNLM"/>
    </source>
</evidence>
<dbReference type="Gene3D" id="2.40.50.40">
    <property type="match status" value="1"/>
</dbReference>
<feature type="non-terminal residue" evidence="1">
    <location>
        <position position="122"/>
    </location>
</feature>